<evidence type="ECO:0000313" key="2">
    <source>
        <dbReference type="Proteomes" id="UP001064048"/>
    </source>
</evidence>
<dbReference type="EMBL" id="CM046106">
    <property type="protein sequence ID" value="KAI8435785.1"/>
    <property type="molecule type" value="Genomic_DNA"/>
</dbReference>
<dbReference type="Proteomes" id="UP001064048">
    <property type="component" value="Chromosome 6"/>
</dbReference>
<evidence type="ECO:0000313" key="1">
    <source>
        <dbReference type="EMBL" id="KAI8435785.1"/>
    </source>
</evidence>
<comment type="caution">
    <text evidence="1">The sequence shown here is derived from an EMBL/GenBank/DDBJ whole genome shotgun (WGS) entry which is preliminary data.</text>
</comment>
<organism evidence="1 2">
    <name type="scientific">Choristoneura fumiferana</name>
    <name type="common">Spruce budworm moth</name>
    <name type="synonym">Archips fumiferana</name>
    <dbReference type="NCBI Taxonomy" id="7141"/>
    <lineage>
        <taxon>Eukaryota</taxon>
        <taxon>Metazoa</taxon>
        <taxon>Ecdysozoa</taxon>
        <taxon>Arthropoda</taxon>
        <taxon>Hexapoda</taxon>
        <taxon>Insecta</taxon>
        <taxon>Pterygota</taxon>
        <taxon>Neoptera</taxon>
        <taxon>Endopterygota</taxon>
        <taxon>Lepidoptera</taxon>
        <taxon>Glossata</taxon>
        <taxon>Ditrysia</taxon>
        <taxon>Tortricoidea</taxon>
        <taxon>Tortricidae</taxon>
        <taxon>Tortricinae</taxon>
        <taxon>Choristoneura</taxon>
    </lineage>
</organism>
<sequence>MYFEIDNTPEHIRKSRRAENARKETPKEECPRLILAPFSRPPQVLFDNVLIGSSCERQLEVFNPAKCVQQVTLSKPLPHGLEIQLPGDWLVLEPETCYCLTMSWTPMQPIALRETIHFANEKRGRYDVIVVLKSVMNIKGKNQKGKVTKVSPGKNKRKPLNTSPVTIYKKKTEIIYNTTTVKKAAQVIQPNQFKKLKSYNKENISGIYEHSMDSRQTQCPFDTPVDIYFNTSEIFSSMRRPPEILQQTYDKSTNMTFTNELSVPHNVLQPSNKQLSPGGDIFDNLTFTPLKSAPIKKEKLEHGPKIILSMNSDCDDDSLDNKENMESGPQSIIYVTSSQPTNKWMSVNPALQSQNPFFEKPIVRDQKIPNTSSPKDLHSPNFSINTDFSRISDLSFCPPRFSTERKNFPKNNTHDLIDDFEAKPNSDTYTKESPNAAYDYQMYFMKDQNTGRCKQSLFREYNMQKKEFDKIQLHPQKFETNVWRNEPRTIVRPQSPPRSVTPPLQSIPEESNHNSETQILDKTDKQMHTFTVDQTFDTTRDRNSSLSRQTWSKRDVRADPTLWKVPIVQSAKQSRARWNVKKSDVTNTSRPSNVTFECNKSINQNLSLNLIGNVYSQSLTVDPFLSTTYFYDEEAVAKFEKEFKRWLNYILTPPADLDCNLEQKIDVGKAWLENRNKEVPLAPTREKVSSAYHNNHRLESLRRSAKALLLSPEICQVFQKLNAQIEKKLIFIRPDRNLHLDVGLQKVIMELLLCYNPLWLRIGLEALYCLVLPLRSNSDIDGLTTFIIQRMFKNPFIKNKHSKSSAPNMLLPAYMEAIKKFTLKKFFMLIFFLDQAKQKKLISHDPCLFRRNAICKESREIVIRFTRELIAGIGDITKHLRPLGYVVSHKQTYLDEYIYAVQNIAVDIRDGVRLTKVMEIILMKNGLLNQLRTPAISRLQKIHNVQVALNALKEAKFVIVGDITATDIADGHREKTMSLLWQLIHVFRAPLFETAANVIQTWWKKKYKVIVEKREEEEKLRLKLENAARTIQCWWQRIQYNRYVEKQMQLYTRSTLIIQTYCRRWLCRTRLLKMKTSVRKIEEWYISMKETRKAKDDLQKLRLERMALLTKSAIEIQRNFRRWQCVTKYQKTLKSIVLMQSLVRRFLARKSYLKLQKSVTFVQQTYRGKLLMKTEMKKLSLQKHSAIVIQKQYKMLKQYRLYRNLKLAVLTIERFYEALIKMRRDRKQYLLLKQSTITIQTLIRGRQARTDYVKQKEAIINLQRRIRARQLMMKDRSQFVKLKNAVCILQNRYRSYLIAKKTKEVYIAKRQSAIVIQRHLRAYLLGKTQRSDYVRMRNAAIILQRQYKSLIAMRQERTAFLKLKTCAIQIQGYYRALLSMRSCKESYQKHRAATIFIQRKYRAQTQMKFEKSQYIKLRSSCIKIQNYYRAIIAGRQQKNQFQKQKKAAIKIQNWFRNCNKCKTIQQQYQKTRQACVTIQRIYRTYIISKKQRMEYLRIRTATIRIQTYFRSYIEMKTVREQYIKLKTSTATIQRFYRGHLETKNRREEYMRARYAAILIQNAYRRYKESKRIRREFCALKQSVICLQRQYRSILAMRKAQTDYEKLKYSVLVIQQRYRCLIEMRKQRTAYLNFKAAAICIQKHIRRYLEQSRYATYRKHVICIQRLWRSQLLMRNMHSKFVQLKTSTIAIQRFYRGHLETKKRREEYLRVRNGAKLIQNFYRTYKYTKMIRNEYNDLRKSAICIQRRYRSILDMRKTRDEYQKLKTSVLVLQQRYRAQVEMRKQRTAYLRLKSTAIYVQKNIRRYLVQSRYLNYRKCVVYVQRFWRGQLLTRLVHSEYIQKKTLIVKLQAVARGYLVRKKVEAKRESMIKDKEEQRRHWAASKIQALFRGHSVRVNAAMYNHRVVELRRRWREGALLSTQDTLEERNEEAMDVLNNFSDMESVIKAFRSLELLTEVFPMMYNETAPDVVRRVYVYMSFMNRSISSVEVLKSAASVLANLTRYRLTGPKIYACAAKDCELRHDGVECFDNRIAPISGSAPRLIIREYISPILKYMWRFSNSEIQLFLILCTYLWLFSKYDAVREDLAEFLHLPENHKMMVTIKSNVDRVRRMTQNANKNKPITPCKNLNSTFSHNSVLLPALEPDYVLEGEAGDAKAIGTEETEKEEVKPPTVLTLETPVFRLTKDAQQQHGLRHGDFQRYRGYCSRRIRRLRKVLKIPQGDRRHYRRRDVTAAHVSGPKAEPRLLCVPLLQAERAWAHAMQLRQESNTEPRKKFHLVSRLKKAFAHAQTLLELCESGVCDARTQLEAGAYAAWLGGVLLVELQQWRPAAESLTRAQLVLEKLCAALAEEERLVYKQKVEELKPSLRYCAYNIGDQSAAGDLVAMRGQGLIDNLDTLMAQAKQSRSGAMHEVEWRGRRATVRPEKARLFLITLQDLDRSAAAATATEARIEILDNILMDVKDAISAVKDEIKNDPKLKASENTGVHYLLSYLMYLRLMRTIERNNLLVQQAETARKNNAQLDGKKVRPQDLTRLYEIILQNFTELQQLPGFETDASYQQEIETQMKAYKAFRCYYIAQVLTGLRRFREALAMLERCSTYTAESIASKLDDKQLLDKLEVLKKDIESCKFEVHADSVLEDDEDDEETKYTSSGKPYKDKKPLVDRLDEYREETQVLTKNPNIFKMPPPMEAIPCKPLFFDLACNFIEFPNLDDKTGAADNKKQGAGITGLVKGFLGWGKSDK</sequence>
<keyword evidence="2" id="KW-1185">Reference proteome</keyword>
<name>A0ACC0KHR0_CHOFU</name>
<accession>A0ACC0KHR0</accession>
<reference evidence="1 2" key="1">
    <citation type="journal article" date="2022" name="Genome Biol. Evol.">
        <title>The Spruce Budworm Genome: Reconstructing the Evolutionary History of Antifreeze Proteins.</title>
        <authorList>
            <person name="Beliveau C."/>
            <person name="Gagne P."/>
            <person name="Picq S."/>
            <person name="Vernygora O."/>
            <person name="Keeling C.I."/>
            <person name="Pinkney K."/>
            <person name="Doucet D."/>
            <person name="Wen F."/>
            <person name="Johnston J.S."/>
            <person name="Maaroufi H."/>
            <person name="Boyle B."/>
            <person name="Laroche J."/>
            <person name="Dewar K."/>
            <person name="Juretic N."/>
            <person name="Blackburn G."/>
            <person name="Nisole A."/>
            <person name="Brunet B."/>
            <person name="Brandao M."/>
            <person name="Lumley L."/>
            <person name="Duan J."/>
            <person name="Quan G."/>
            <person name="Lucarotti C.J."/>
            <person name="Roe A.D."/>
            <person name="Sperling F.A.H."/>
            <person name="Levesque R.C."/>
            <person name="Cusson M."/>
        </authorList>
    </citation>
    <scope>NUCLEOTIDE SEQUENCE [LARGE SCALE GENOMIC DNA]</scope>
    <source>
        <strain evidence="1">Glfc:IPQL:Cfum</strain>
    </source>
</reference>
<gene>
    <name evidence="1" type="ORF">MSG28_004014</name>
</gene>
<proteinExistence type="predicted"/>
<protein>
    <submittedName>
        <fullName evidence="1">Uncharacterized protein</fullName>
    </submittedName>
</protein>